<evidence type="ECO:0000313" key="6">
    <source>
        <dbReference type="EMBL" id="CAF4271846.1"/>
    </source>
</evidence>
<proteinExistence type="inferred from homology"/>
<keyword evidence="3" id="KW-0064">Aspartyl protease</keyword>
<dbReference type="InterPro" id="IPR001969">
    <property type="entry name" value="Aspartic_peptidase_AS"/>
</dbReference>
<evidence type="ECO:0000256" key="3">
    <source>
        <dbReference type="RuleBase" id="RU000454"/>
    </source>
</evidence>
<comment type="caution">
    <text evidence="6">The sequence shown here is derived from an EMBL/GenBank/DDBJ whole genome shotgun (WGS) entry which is preliminary data.</text>
</comment>
<keyword evidence="2" id="KW-1015">Disulfide bond</keyword>
<dbReference type="PANTHER" id="PTHR47966">
    <property type="entry name" value="BETA-SITE APP-CLEAVING ENZYME, ISOFORM A-RELATED"/>
    <property type="match status" value="1"/>
</dbReference>
<evidence type="ECO:0000259" key="5">
    <source>
        <dbReference type="PROSITE" id="PS51767"/>
    </source>
</evidence>
<dbReference type="InterPro" id="IPR001461">
    <property type="entry name" value="Aspartic_peptidase_A1"/>
</dbReference>
<dbReference type="GO" id="GO:0006508">
    <property type="term" value="P:proteolysis"/>
    <property type="evidence" value="ECO:0007669"/>
    <property type="project" value="UniProtKB-KW"/>
</dbReference>
<dbReference type="PROSITE" id="PS51767">
    <property type="entry name" value="PEPTIDASE_A1"/>
    <property type="match status" value="1"/>
</dbReference>
<feature type="disulfide bond" evidence="2">
    <location>
        <begin position="41"/>
        <end position="81"/>
    </location>
</feature>
<sequence>GYAIADTGTTLIIGPSKLVKALNVALGGKLDSSSGMYTVSCTTRTLSSFPNVTFTIGGTDFVLTPLQYISIQKDSANRYECYSVFVPDDMEDSNDNDFWILGDYFLYWFYSIFDINNNRVGFAKSISYDWTPTVASSLFLGTATSTNTTTTVKPVQTTTTTTARPTTTTTAQKVTTTSATKTTTRTTTTAHKVTTTTTKMMITTTTTTPRKNMTSTTTPYHQHKYSRRRFNNVKH</sequence>
<dbReference type="EMBL" id="CAJOAY010013917">
    <property type="protein sequence ID" value="CAF4271846.1"/>
    <property type="molecule type" value="Genomic_DNA"/>
</dbReference>
<feature type="region of interest" description="Disordered" evidence="4">
    <location>
        <begin position="155"/>
        <end position="174"/>
    </location>
</feature>
<dbReference type="AlphaFoldDB" id="A0A820G598"/>
<keyword evidence="3" id="KW-0378">Hydrolase</keyword>
<dbReference type="Gene3D" id="2.40.70.10">
    <property type="entry name" value="Acid Proteases"/>
    <property type="match status" value="1"/>
</dbReference>
<feature type="compositionally biased region" description="Low complexity" evidence="4">
    <location>
        <begin position="209"/>
        <end position="218"/>
    </location>
</feature>
<comment type="similarity">
    <text evidence="1 3">Belongs to the peptidase A1 family.</text>
</comment>
<dbReference type="InterPro" id="IPR021109">
    <property type="entry name" value="Peptidase_aspartic_dom_sf"/>
</dbReference>
<dbReference type="PRINTS" id="PR00792">
    <property type="entry name" value="PEPSIN"/>
</dbReference>
<feature type="domain" description="Peptidase A1" evidence="5">
    <location>
        <begin position="1"/>
        <end position="123"/>
    </location>
</feature>
<dbReference type="GO" id="GO:0004190">
    <property type="term" value="F:aspartic-type endopeptidase activity"/>
    <property type="evidence" value="ECO:0007669"/>
    <property type="project" value="UniProtKB-KW"/>
</dbReference>
<dbReference type="PANTHER" id="PTHR47966:SF51">
    <property type="entry name" value="BETA-SITE APP-CLEAVING ENZYME, ISOFORM A-RELATED"/>
    <property type="match status" value="1"/>
</dbReference>
<evidence type="ECO:0000256" key="2">
    <source>
        <dbReference type="PIRSR" id="PIRSR601461-2"/>
    </source>
</evidence>
<reference evidence="6" key="1">
    <citation type="submission" date="2021-02" db="EMBL/GenBank/DDBJ databases">
        <authorList>
            <person name="Nowell W R."/>
        </authorList>
    </citation>
    <scope>NUCLEOTIDE SEQUENCE</scope>
</reference>
<dbReference type="Pfam" id="PF00026">
    <property type="entry name" value="Asp"/>
    <property type="match status" value="1"/>
</dbReference>
<dbReference type="SUPFAM" id="SSF50630">
    <property type="entry name" value="Acid proteases"/>
    <property type="match status" value="1"/>
</dbReference>
<protein>
    <recommendedName>
        <fullName evidence="5">Peptidase A1 domain-containing protein</fullName>
    </recommendedName>
</protein>
<evidence type="ECO:0000313" key="7">
    <source>
        <dbReference type="Proteomes" id="UP000663881"/>
    </source>
</evidence>
<evidence type="ECO:0000256" key="4">
    <source>
        <dbReference type="SAM" id="MobiDB-lite"/>
    </source>
</evidence>
<feature type="region of interest" description="Disordered" evidence="4">
    <location>
        <begin position="209"/>
        <end position="235"/>
    </location>
</feature>
<dbReference type="Proteomes" id="UP000663881">
    <property type="component" value="Unassembled WGS sequence"/>
</dbReference>
<feature type="compositionally biased region" description="Basic residues" evidence="4">
    <location>
        <begin position="221"/>
        <end position="235"/>
    </location>
</feature>
<organism evidence="6 7">
    <name type="scientific">Adineta steineri</name>
    <dbReference type="NCBI Taxonomy" id="433720"/>
    <lineage>
        <taxon>Eukaryota</taxon>
        <taxon>Metazoa</taxon>
        <taxon>Spiralia</taxon>
        <taxon>Gnathifera</taxon>
        <taxon>Rotifera</taxon>
        <taxon>Eurotatoria</taxon>
        <taxon>Bdelloidea</taxon>
        <taxon>Adinetida</taxon>
        <taxon>Adinetidae</taxon>
        <taxon>Adineta</taxon>
    </lineage>
</organism>
<gene>
    <name evidence="6" type="ORF">OKA104_LOCUS44710</name>
</gene>
<dbReference type="PROSITE" id="PS00141">
    <property type="entry name" value="ASP_PROTEASE"/>
    <property type="match status" value="1"/>
</dbReference>
<name>A0A820G598_9BILA</name>
<dbReference type="InterPro" id="IPR033121">
    <property type="entry name" value="PEPTIDASE_A1"/>
</dbReference>
<evidence type="ECO:0000256" key="1">
    <source>
        <dbReference type="ARBA" id="ARBA00007447"/>
    </source>
</evidence>
<accession>A0A820G598</accession>
<feature type="non-terminal residue" evidence="6">
    <location>
        <position position="1"/>
    </location>
</feature>
<keyword evidence="3" id="KW-0645">Protease</keyword>